<protein>
    <recommendedName>
        <fullName evidence="3">DUF4913 domain-containing protein</fullName>
    </recommendedName>
</protein>
<dbReference type="EMBL" id="BOMM01000052">
    <property type="protein sequence ID" value="GIE14136.1"/>
    <property type="molecule type" value="Genomic_DNA"/>
</dbReference>
<dbReference type="RefSeq" id="WP_203820557.1">
    <property type="nucleotide sequence ID" value="NZ_BAAABP010000015.1"/>
</dbReference>
<evidence type="ECO:0000313" key="2">
    <source>
        <dbReference type="Proteomes" id="UP000598174"/>
    </source>
</evidence>
<proteinExistence type="predicted"/>
<dbReference type="AlphaFoldDB" id="A0A919JBK2"/>
<sequence length="204" mass="22817">MDAFDFQLPDDPSPDMVAAAQLAATVARLAEAVDTLHQQHLAFVDTVTRGQSAGPRKAPPSVPWPLRWAELDRDAAAQAWAWLIDWVGWAVDRYQLVEEIPACWYQHPPLIEELTGLAAAWHTAYDDAAPADGPLLWHERFARARLRLRDWDDYTRCRNGTHNERHLDLSWPDAWREAALLIADADLAGRPASTPAGSPREATS</sequence>
<comment type="caution">
    <text evidence="1">The sequence shown here is derived from an EMBL/GenBank/DDBJ whole genome shotgun (WGS) entry which is preliminary data.</text>
</comment>
<name>A0A919JBK2_9ACTN</name>
<evidence type="ECO:0008006" key="3">
    <source>
        <dbReference type="Google" id="ProtNLM"/>
    </source>
</evidence>
<evidence type="ECO:0000313" key="1">
    <source>
        <dbReference type="EMBL" id="GIE14136.1"/>
    </source>
</evidence>
<gene>
    <name evidence="1" type="ORF">Afe05nite_59760</name>
</gene>
<reference evidence="1" key="1">
    <citation type="submission" date="2021-01" db="EMBL/GenBank/DDBJ databases">
        <title>Whole genome shotgun sequence of Actinoplanes ferrugineus NBRC 15555.</title>
        <authorList>
            <person name="Komaki H."/>
            <person name="Tamura T."/>
        </authorList>
    </citation>
    <scope>NUCLEOTIDE SEQUENCE</scope>
    <source>
        <strain evidence="1">NBRC 15555</strain>
    </source>
</reference>
<keyword evidence="2" id="KW-1185">Reference proteome</keyword>
<organism evidence="1 2">
    <name type="scientific">Paractinoplanes ferrugineus</name>
    <dbReference type="NCBI Taxonomy" id="113564"/>
    <lineage>
        <taxon>Bacteria</taxon>
        <taxon>Bacillati</taxon>
        <taxon>Actinomycetota</taxon>
        <taxon>Actinomycetes</taxon>
        <taxon>Micromonosporales</taxon>
        <taxon>Micromonosporaceae</taxon>
        <taxon>Paractinoplanes</taxon>
    </lineage>
</organism>
<dbReference type="Proteomes" id="UP000598174">
    <property type="component" value="Unassembled WGS sequence"/>
</dbReference>
<accession>A0A919JBK2</accession>